<dbReference type="Proteomes" id="UP001311915">
    <property type="component" value="Unassembled WGS sequence"/>
</dbReference>
<organism evidence="2 3">
    <name type="scientific">Solanum pinnatisectum</name>
    <name type="common">tansyleaf nightshade</name>
    <dbReference type="NCBI Taxonomy" id="50273"/>
    <lineage>
        <taxon>Eukaryota</taxon>
        <taxon>Viridiplantae</taxon>
        <taxon>Streptophyta</taxon>
        <taxon>Embryophyta</taxon>
        <taxon>Tracheophyta</taxon>
        <taxon>Spermatophyta</taxon>
        <taxon>Magnoliopsida</taxon>
        <taxon>eudicotyledons</taxon>
        <taxon>Gunneridae</taxon>
        <taxon>Pentapetalae</taxon>
        <taxon>asterids</taxon>
        <taxon>lamiids</taxon>
        <taxon>Solanales</taxon>
        <taxon>Solanaceae</taxon>
        <taxon>Solanoideae</taxon>
        <taxon>Solaneae</taxon>
        <taxon>Solanum</taxon>
    </lineage>
</organism>
<protein>
    <recommendedName>
        <fullName evidence="4">Gag-pol polyprotein</fullName>
    </recommendedName>
</protein>
<accession>A0AAV9MAP9</accession>
<feature type="compositionally biased region" description="Low complexity" evidence="1">
    <location>
        <begin position="93"/>
        <end position="109"/>
    </location>
</feature>
<evidence type="ECO:0000256" key="1">
    <source>
        <dbReference type="SAM" id="MobiDB-lite"/>
    </source>
</evidence>
<proteinExistence type="predicted"/>
<dbReference type="EMBL" id="JAWPEI010000002">
    <property type="protein sequence ID" value="KAK4734014.1"/>
    <property type="molecule type" value="Genomic_DNA"/>
</dbReference>
<evidence type="ECO:0008006" key="4">
    <source>
        <dbReference type="Google" id="ProtNLM"/>
    </source>
</evidence>
<gene>
    <name evidence="2" type="ORF">R3W88_008275</name>
</gene>
<reference evidence="2 3" key="1">
    <citation type="submission" date="2023-10" db="EMBL/GenBank/DDBJ databases">
        <title>Genome-Wide Identification Analysis in wild type Solanum Pinnatisectum Reveals Some Genes Defensing Phytophthora Infestans.</title>
        <authorList>
            <person name="Sun C."/>
        </authorList>
    </citation>
    <scope>NUCLEOTIDE SEQUENCE [LARGE SCALE GENOMIC DNA]</scope>
    <source>
        <strain evidence="2">LQN</strain>
        <tissue evidence="2">Leaf</tissue>
    </source>
</reference>
<sequence>MHDRVHRFVGGLDSNYIDASARNDNMDISRIQAFAQVRTTPSRCATCGRMHFERCRMGSTGFYSYGQEGHEWRNCPTIGQGGIGQSTWLVAVSSSSVQSTRRRPQTSVGRGRREGREGASSSGSGQNRTYSLVS</sequence>
<comment type="caution">
    <text evidence="2">The sequence shown here is derived from an EMBL/GenBank/DDBJ whole genome shotgun (WGS) entry which is preliminary data.</text>
</comment>
<name>A0AAV9MAP9_9SOLN</name>
<evidence type="ECO:0000313" key="2">
    <source>
        <dbReference type="EMBL" id="KAK4734014.1"/>
    </source>
</evidence>
<feature type="region of interest" description="Disordered" evidence="1">
    <location>
        <begin position="93"/>
        <end position="134"/>
    </location>
</feature>
<keyword evidence="3" id="KW-1185">Reference proteome</keyword>
<dbReference type="AlphaFoldDB" id="A0AAV9MAP9"/>
<evidence type="ECO:0000313" key="3">
    <source>
        <dbReference type="Proteomes" id="UP001311915"/>
    </source>
</evidence>